<keyword evidence="1" id="KW-0805">Transcription regulation</keyword>
<dbReference type="AlphaFoldDB" id="A0A9X2HJ73"/>
<evidence type="ECO:0000256" key="2">
    <source>
        <dbReference type="ARBA" id="ARBA00023125"/>
    </source>
</evidence>
<dbReference type="Proteomes" id="UP001139451">
    <property type="component" value="Unassembled WGS sequence"/>
</dbReference>
<dbReference type="PRINTS" id="PR00455">
    <property type="entry name" value="HTHTETR"/>
</dbReference>
<evidence type="ECO:0000256" key="1">
    <source>
        <dbReference type="ARBA" id="ARBA00023015"/>
    </source>
</evidence>
<evidence type="ECO:0000313" key="7">
    <source>
        <dbReference type="Proteomes" id="UP001139451"/>
    </source>
</evidence>
<keyword evidence="2 4" id="KW-0238">DNA-binding</keyword>
<sequence length="216" mass="23518">MTDVPPPAKLRRAQAERTETMRRRLLDAAVAVLKSRGLAGFRTAEVVMMAGVSKGALLHHFPTKVSLIAAAFEWLREGTDVSASHFRKRETLAEVIADLVAESRAFFTGESFSVSLDVAISAARTPELRDAIFDTVRGFRQRTEALWIERLASFGVSHEKAADAVMLVNAALRGSAVRSTWDADRSLLGRVERITADMVTDYLTRSAASAAATARG</sequence>
<dbReference type="SUPFAM" id="SSF46689">
    <property type="entry name" value="Homeodomain-like"/>
    <property type="match status" value="1"/>
</dbReference>
<dbReference type="Gene3D" id="1.10.357.10">
    <property type="entry name" value="Tetracycline Repressor, domain 2"/>
    <property type="match status" value="1"/>
</dbReference>
<dbReference type="GO" id="GO:0003700">
    <property type="term" value="F:DNA-binding transcription factor activity"/>
    <property type="evidence" value="ECO:0007669"/>
    <property type="project" value="TreeGrafter"/>
</dbReference>
<dbReference type="PANTHER" id="PTHR30055:SF234">
    <property type="entry name" value="HTH-TYPE TRANSCRIPTIONAL REGULATOR BETI"/>
    <property type="match status" value="1"/>
</dbReference>
<dbReference type="InterPro" id="IPR001647">
    <property type="entry name" value="HTH_TetR"/>
</dbReference>
<dbReference type="GO" id="GO:0000976">
    <property type="term" value="F:transcription cis-regulatory region binding"/>
    <property type="evidence" value="ECO:0007669"/>
    <property type="project" value="TreeGrafter"/>
</dbReference>
<dbReference type="RefSeq" id="WP_254292736.1">
    <property type="nucleotide sequence ID" value="NZ_JAMLDX010000005.1"/>
</dbReference>
<evidence type="ECO:0000256" key="3">
    <source>
        <dbReference type="ARBA" id="ARBA00023163"/>
    </source>
</evidence>
<comment type="caution">
    <text evidence="6">The sequence shown here is derived from an EMBL/GenBank/DDBJ whole genome shotgun (WGS) entry which is preliminary data.</text>
</comment>
<accession>A0A9X2HJ73</accession>
<dbReference type="PANTHER" id="PTHR30055">
    <property type="entry name" value="HTH-TYPE TRANSCRIPTIONAL REGULATOR RUTR"/>
    <property type="match status" value="1"/>
</dbReference>
<dbReference type="Pfam" id="PF00440">
    <property type="entry name" value="TetR_N"/>
    <property type="match status" value="1"/>
</dbReference>
<reference evidence="6" key="1">
    <citation type="submission" date="2022-05" db="EMBL/GenBank/DDBJ databases">
        <title>Sphingomonas sp. strain MG17 Genome sequencing and assembly.</title>
        <authorList>
            <person name="Kim I."/>
        </authorList>
    </citation>
    <scope>NUCLEOTIDE SEQUENCE</scope>
    <source>
        <strain evidence="6">MG17</strain>
    </source>
</reference>
<protein>
    <submittedName>
        <fullName evidence="6">TetR/AcrR family transcriptional regulator</fullName>
    </submittedName>
</protein>
<feature type="domain" description="HTH tetR-type" evidence="5">
    <location>
        <begin position="19"/>
        <end position="79"/>
    </location>
</feature>
<dbReference type="InterPro" id="IPR009057">
    <property type="entry name" value="Homeodomain-like_sf"/>
</dbReference>
<evidence type="ECO:0000259" key="5">
    <source>
        <dbReference type="PROSITE" id="PS50977"/>
    </source>
</evidence>
<dbReference type="InterPro" id="IPR050109">
    <property type="entry name" value="HTH-type_TetR-like_transc_reg"/>
</dbReference>
<keyword evidence="3" id="KW-0804">Transcription</keyword>
<gene>
    <name evidence="6" type="ORF">M9978_09250</name>
</gene>
<organism evidence="6 7">
    <name type="scientific">Sphingomonas tagetis</name>
    <dbReference type="NCBI Taxonomy" id="2949092"/>
    <lineage>
        <taxon>Bacteria</taxon>
        <taxon>Pseudomonadati</taxon>
        <taxon>Pseudomonadota</taxon>
        <taxon>Alphaproteobacteria</taxon>
        <taxon>Sphingomonadales</taxon>
        <taxon>Sphingomonadaceae</taxon>
        <taxon>Sphingomonas</taxon>
    </lineage>
</organism>
<feature type="DNA-binding region" description="H-T-H motif" evidence="4">
    <location>
        <begin position="42"/>
        <end position="61"/>
    </location>
</feature>
<keyword evidence="7" id="KW-1185">Reference proteome</keyword>
<dbReference type="PROSITE" id="PS50977">
    <property type="entry name" value="HTH_TETR_2"/>
    <property type="match status" value="1"/>
</dbReference>
<name>A0A9X2HJ73_9SPHN</name>
<dbReference type="EMBL" id="JAMLDX010000005">
    <property type="protein sequence ID" value="MCP3730612.1"/>
    <property type="molecule type" value="Genomic_DNA"/>
</dbReference>
<evidence type="ECO:0000313" key="6">
    <source>
        <dbReference type="EMBL" id="MCP3730612.1"/>
    </source>
</evidence>
<evidence type="ECO:0000256" key="4">
    <source>
        <dbReference type="PROSITE-ProRule" id="PRU00335"/>
    </source>
</evidence>
<proteinExistence type="predicted"/>